<dbReference type="EMBL" id="JBJJXI010000136">
    <property type="protein sequence ID" value="KAL3388006.1"/>
    <property type="molecule type" value="Genomic_DNA"/>
</dbReference>
<reference evidence="2 3" key="1">
    <citation type="journal article" date="2024" name="bioRxiv">
        <title>A reference genome for Trichogramma kaykai: A tiny desert-dwelling parasitoid wasp with competing sex-ratio distorters.</title>
        <authorList>
            <person name="Culotta J."/>
            <person name="Lindsey A.R."/>
        </authorList>
    </citation>
    <scope>NUCLEOTIDE SEQUENCE [LARGE SCALE GENOMIC DNA]</scope>
    <source>
        <strain evidence="2 3">KSX58</strain>
    </source>
</reference>
<proteinExistence type="predicted"/>
<comment type="caution">
    <text evidence="2">The sequence shown here is derived from an EMBL/GenBank/DDBJ whole genome shotgun (WGS) entry which is preliminary data.</text>
</comment>
<dbReference type="Proteomes" id="UP001627154">
    <property type="component" value="Unassembled WGS sequence"/>
</dbReference>
<dbReference type="InterPro" id="IPR043128">
    <property type="entry name" value="Rev_trsase/Diguanyl_cyclase"/>
</dbReference>
<dbReference type="PANTHER" id="PTHR47331">
    <property type="entry name" value="PHD-TYPE DOMAIN-CONTAINING PROTEIN"/>
    <property type="match status" value="1"/>
</dbReference>
<dbReference type="PANTHER" id="PTHR47331:SF1">
    <property type="entry name" value="GAG-LIKE PROTEIN"/>
    <property type="match status" value="1"/>
</dbReference>
<dbReference type="Pfam" id="PF00078">
    <property type="entry name" value="RVT_1"/>
    <property type="match status" value="1"/>
</dbReference>
<organism evidence="2 3">
    <name type="scientific">Trichogramma kaykai</name>
    <dbReference type="NCBI Taxonomy" id="54128"/>
    <lineage>
        <taxon>Eukaryota</taxon>
        <taxon>Metazoa</taxon>
        <taxon>Ecdysozoa</taxon>
        <taxon>Arthropoda</taxon>
        <taxon>Hexapoda</taxon>
        <taxon>Insecta</taxon>
        <taxon>Pterygota</taxon>
        <taxon>Neoptera</taxon>
        <taxon>Endopterygota</taxon>
        <taxon>Hymenoptera</taxon>
        <taxon>Apocrita</taxon>
        <taxon>Proctotrupomorpha</taxon>
        <taxon>Chalcidoidea</taxon>
        <taxon>Trichogrammatidae</taxon>
        <taxon>Trichogramma</taxon>
    </lineage>
</organism>
<dbReference type="Pfam" id="PF05380">
    <property type="entry name" value="Peptidase_A17"/>
    <property type="match status" value="1"/>
</dbReference>
<dbReference type="SUPFAM" id="SSF56672">
    <property type="entry name" value="DNA/RNA polymerases"/>
    <property type="match status" value="1"/>
</dbReference>
<evidence type="ECO:0000313" key="2">
    <source>
        <dbReference type="EMBL" id="KAL3388006.1"/>
    </source>
</evidence>
<evidence type="ECO:0000259" key="1">
    <source>
        <dbReference type="Pfam" id="PF00078"/>
    </source>
</evidence>
<dbReference type="GO" id="GO:0071897">
    <property type="term" value="P:DNA biosynthetic process"/>
    <property type="evidence" value="ECO:0007669"/>
    <property type="project" value="UniProtKB-ARBA"/>
</dbReference>
<sequence>MASSRLESTVKRLEAKKIFELYNEVFQGWLNDKIIEIVPREELGNDCHYLPHRPVLKEGSKTKIRPVFDASACVSGNVSLNNCVEKGPNLVELLPIILNRFRENEIGVISDIKKAFLQIEINKKDRDYLRFLWKLGNKYVHLRHRRVVFGLACSPFLLAAVLELHFNTCLEKAKNETSYVWTRETIKKLKSSFYVDNCVTSVKNEDALLYFRREAKEILRQGGFDLYEWEYSRDSSTRSAALVLGIEWDKQKDTLRLNRRIFSFDVPHSLTKRNILSLANKIFDPIRVTTPVSLLPKRMLQDLWAEKYGWDTELDYVKKTEFTSWVNELHFLKELELTRYIGEGELTIHAFGDASASAYSAAIFARVENEKGVSVQLLNAKSRIAPKTNTIPRLELMAATIEARLANTVVRGLTREVSRIFYWSDSTTVIAWIKREANLNLFVRNRVEEIRKLTHRDNWNHIAGEFNPADLPSRGCSPIKLMQSK</sequence>
<dbReference type="Gene3D" id="3.30.70.270">
    <property type="match status" value="1"/>
</dbReference>
<dbReference type="InterPro" id="IPR043502">
    <property type="entry name" value="DNA/RNA_pol_sf"/>
</dbReference>
<name>A0ABD2W5E6_9HYME</name>
<dbReference type="AlphaFoldDB" id="A0ABD2W5E6"/>
<protein>
    <recommendedName>
        <fullName evidence="1">Reverse transcriptase domain-containing protein</fullName>
    </recommendedName>
</protein>
<dbReference type="InterPro" id="IPR000477">
    <property type="entry name" value="RT_dom"/>
</dbReference>
<feature type="domain" description="Reverse transcriptase" evidence="1">
    <location>
        <begin position="98"/>
        <end position="225"/>
    </location>
</feature>
<evidence type="ECO:0000313" key="3">
    <source>
        <dbReference type="Proteomes" id="UP001627154"/>
    </source>
</evidence>
<accession>A0ABD2W5E6</accession>
<dbReference type="Gene3D" id="3.10.10.10">
    <property type="entry name" value="HIV Type 1 Reverse Transcriptase, subunit A, domain 1"/>
    <property type="match status" value="1"/>
</dbReference>
<dbReference type="InterPro" id="IPR008042">
    <property type="entry name" value="Retrotrans_Pao"/>
</dbReference>
<keyword evidence="3" id="KW-1185">Reference proteome</keyword>
<gene>
    <name evidence="2" type="ORF">TKK_017078</name>
</gene>